<name>A0A3N4KXW0_9PEZI</name>
<evidence type="ECO:0000256" key="2">
    <source>
        <dbReference type="SAM" id="Phobius"/>
    </source>
</evidence>
<evidence type="ECO:0000313" key="3">
    <source>
        <dbReference type="EMBL" id="RPB15400.1"/>
    </source>
</evidence>
<reference evidence="3 4" key="1">
    <citation type="journal article" date="2018" name="Nat. Ecol. Evol.">
        <title>Pezizomycetes genomes reveal the molecular basis of ectomycorrhizal truffle lifestyle.</title>
        <authorList>
            <person name="Murat C."/>
            <person name="Payen T."/>
            <person name="Noel B."/>
            <person name="Kuo A."/>
            <person name="Morin E."/>
            <person name="Chen J."/>
            <person name="Kohler A."/>
            <person name="Krizsan K."/>
            <person name="Balestrini R."/>
            <person name="Da Silva C."/>
            <person name="Montanini B."/>
            <person name="Hainaut M."/>
            <person name="Levati E."/>
            <person name="Barry K.W."/>
            <person name="Belfiori B."/>
            <person name="Cichocki N."/>
            <person name="Clum A."/>
            <person name="Dockter R.B."/>
            <person name="Fauchery L."/>
            <person name="Guy J."/>
            <person name="Iotti M."/>
            <person name="Le Tacon F."/>
            <person name="Lindquist E.A."/>
            <person name="Lipzen A."/>
            <person name="Malagnac F."/>
            <person name="Mello A."/>
            <person name="Molinier V."/>
            <person name="Miyauchi S."/>
            <person name="Poulain J."/>
            <person name="Riccioni C."/>
            <person name="Rubini A."/>
            <person name="Sitrit Y."/>
            <person name="Splivallo R."/>
            <person name="Traeger S."/>
            <person name="Wang M."/>
            <person name="Zifcakova L."/>
            <person name="Wipf D."/>
            <person name="Zambonelli A."/>
            <person name="Paolocci F."/>
            <person name="Nowrousian M."/>
            <person name="Ottonello S."/>
            <person name="Baldrian P."/>
            <person name="Spatafora J.W."/>
            <person name="Henrissat B."/>
            <person name="Nagy L.G."/>
            <person name="Aury J.M."/>
            <person name="Wincker P."/>
            <person name="Grigoriev I.V."/>
            <person name="Bonfante P."/>
            <person name="Martin F.M."/>
        </authorList>
    </citation>
    <scope>NUCLEOTIDE SEQUENCE [LARGE SCALE GENOMIC DNA]</scope>
    <source>
        <strain evidence="3 4">CCBAS932</strain>
    </source>
</reference>
<evidence type="ECO:0000313" key="4">
    <source>
        <dbReference type="Proteomes" id="UP000277580"/>
    </source>
</evidence>
<dbReference type="InParanoid" id="A0A3N4KXW0"/>
<accession>A0A3N4KXW0</accession>
<gene>
    <name evidence="3" type="ORF">P167DRAFT_428179</name>
</gene>
<protein>
    <submittedName>
        <fullName evidence="3">Uncharacterized protein</fullName>
    </submittedName>
</protein>
<organism evidence="3 4">
    <name type="scientific">Morchella conica CCBAS932</name>
    <dbReference type="NCBI Taxonomy" id="1392247"/>
    <lineage>
        <taxon>Eukaryota</taxon>
        <taxon>Fungi</taxon>
        <taxon>Dikarya</taxon>
        <taxon>Ascomycota</taxon>
        <taxon>Pezizomycotina</taxon>
        <taxon>Pezizomycetes</taxon>
        <taxon>Pezizales</taxon>
        <taxon>Morchellaceae</taxon>
        <taxon>Morchella</taxon>
    </lineage>
</organism>
<dbReference type="AlphaFoldDB" id="A0A3N4KXW0"/>
<proteinExistence type="predicted"/>
<keyword evidence="2" id="KW-0812">Transmembrane</keyword>
<keyword evidence="2" id="KW-1133">Transmembrane helix</keyword>
<sequence length="114" mass="12876">MPMSMTTLIHAIWSQQSGDGIPRKERWCPSDVMRESDGLTVPRVGGMECISPASQASDRGPASRPTASRLKRKYEPRKIFPLARRRGILLLLVLLFLFALTPAFDCRQPRQDTH</sequence>
<dbReference type="EMBL" id="ML119113">
    <property type="protein sequence ID" value="RPB15400.1"/>
    <property type="molecule type" value="Genomic_DNA"/>
</dbReference>
<dbReference type="Proteomes" id="UP000277580">
    <property type="component" value="Unassembled WGS sequence"/>
</dbReference>
<keyword evidence="4" id="KW-1185">Reference proteome</keyword>
<evidence type="ECO:0000256" key="1">
    <source>
        <dbReference type="SAM" id="MobiDB-lite"/>
    </source>
</evidence>
<keyword evidence="2" id="KW-0472">Membrane</keyword>
<feature type="region of interest" description="Disordered" evidence="1">
    <location>
        <begin position="51"/>
        <end position="70"/>
    </location>
</feature>
<feature type="transmembrane region" description="Helical" evidence="2">
    <location>
        <begin position="87"/>
        <end position="104"/>
    </location>
</feature>